<evidence type="ECO:0000313" key="3">
    <source>
        <dbReference type="Proteomes" id="UP000036471"/>
    </source>
</evidence>
<dbReference type="SUPFAM" id="SSF51905">
    <property type="entry name" value="FAD/NAD(P)-binding domain"/>
    <property type="match status" value="1"/>
</dbReference>
<accession>A0ABR5H8A6</accession>
<reference evidence="2 3" key="1">
    <citation type="submission" date="2014-11" db="EMBL/GenBank/DDBJ databases">
        <title>Comparative genomics of Methylobacterium species.</title>
        <authorList>
            <person name="Chaudhry V."/>
            <person name="Patil P.B."/>
        </authorList>
    </citation>
    <scope>NUCLEOTIDE SEQUENCE [LARGE SCALE GENOMIC DNA]</scope>
    <source>
        <strain evidence="2 3">SE3.6</strain>
    </source>
</reference>
<gene>
    <name evidence="2" type="ORF">QR79_17490</name>
</gene>
<feature type="domain" description="Amine oxidase" evidence="1">
    <location>
        <begin position="180"/>
        <end position="421"/>
    </location>
</feature>
<dbReference type="EMBL" id="JTHG01000161">
    <property type="protein sequence ID" value="KMO20919.1"/>
    <property type="molecule type" value="Genomic_DNA"/>
</dbReference>
<dbReference type="PANTHER" id="PTHR21197">
    <property type="entry name" value="UDP-GALACTOPYRANOSE MUTASE"/>
    <property type="match status" value="1"/>
</dbReference>
<sequence>MVEFAIIGAGIAGLAAAHRLGSKGCRSRIFEACRQAGGLLAPIIIDGFTFDTAVHLSFASEPEVREVFDKTPYFTHNPESWCWDAGYWLKHPVQTNMYPLPAIDKTELIAGLASAVSGPITSYKDWLVQQYGEPIAVRWPLRYTEKYWTIPAERLGTDWVGQRMRKADLKEVLAGAFSAETPNHYYVKEMRYPKQGGYEAFIRPMIEEADIAYDHGVEAISLGERTIRFANGLSETFGQLVSTMPLPRLIDIIDDVPDTIRADAATLFATSIDLISVGFRRPKVSPALWFYIYDEDILAARAYSPDWKSPLNVPDGCSALQFEIYSSRENPQNLSIADLKQNTIDGIAKMGIATSDDIIFIEHNHVRYANVVFDLGMEERRNRVRDWVESQGIVLAGRFGEWDYLWSNQSCMSGFKAAERAILRRSPGIDA</sequence>
<dbReference type="PANTHER" id="PTHR21197:SF0">
    <property type="entry name" value="UDP-GALACTOPYRANOSE MUTASE"/>
    <property type="match status" value="1"/>
</dbReference>
<dbReference type="Pfam" id="PF01593">
    <property type="entry name" value="Amino_oxidase"/>
    <property type="match status" value="1"/>
</dbReference>
<dbReference type="InterPro" id="IPR002937">
    <property type="entry name" value="Amino_oxidase"/>
</dbReference>
<organism evidence="2 3">
    <name type="scientific">Methylobacterium indicum</name>
    <dbReference type="NCBI Taxonomy" id="1775910"/>
    <lineage>
        <taxon>Bacteria</taxon>
        <taxon>Pseudomonadati</taxon>
        <taxon>Pseudomonadota</taxon>
        <taxon>Alphaproteobacteria</taxon>
        <taxon>Hyphomicrobiales</taxon>
        <taxon>Methylobacteriaceae</taxon>
        <taxon>Methylobacterium</taxon>
    </lineage>
</organism>
<dbReference type="Pfam" id="PF13450">
    <property type="entry name" value="NAD_binding_8"/>
    <property type="match status" value="1"/>
</dbReference>
<proteinExistence type="predicted"/>
<dbReference type="InterPro" id="IPR036188">
    <property type="entry name" value="FAD/NAD-bd_sf"/>
</dbReference>
<dbReference type="Proteomes" id="UP000036471">
    <property type="component" value="Unassembled WGS sequence"/>
</dbReference>
<comment type="caution">
    <text evidence="2">The sequence shown here is derived from an EMBL/GenBank/DDBJ whole genome shotgun (WGS) entry which is preliminary data.</text>
</comment>
<keyword evidence="3" id="KW-1185">Reference proteome</keyword>
<dbReference type="RefSeq" id="WP_048427682.1">
    <property type="nucleotide sequence ID" value="NZ_JTHF01000096.1"/>
</dbReference>
<protein>
    <recommendedName>
        <fullName evidence="1">Amine oxidase domain-containing protein</fullName>
    </recommendedName>
</protein>
<evidence type="ECO:0000313" key="2">
    <source>
        <dbReference type="EMBL" id="KMO20919.1"/>
    </source>
</evidence>
<evidence type="ECO:0000259" key="1">
    <source>
        <dbReference type="Pfam" id="PF01593"/>
    </source>
</evidence>
<name>A0ABR5H8A6_9HYPH</name>
<dbReference type="Gene3D" id="3.50.50.60">
    <property type="entry name" value="FAD/NAD(P)-binding domain"/>
    <property type="match status" value="1"/>
</dbReference>